<dbReference type="Proteomes" id="UP000249464">
    <property type="component" value="Unassembled WGS sequence"/>
</dbReference>
<dbReference type="AlphaFoldDB" id="A0A2X0LYU5"/>
<protein>
    <submittedName>
        <fullName evidence="1">BQ5605_C002g01453 protein</fullName>
    </submittedName>
</protein>
<evidence type="ECO:0000313" key="1">
    <source>
        <dbReference type="EMBL" id="SGY33128.1"/>
    </source>
</evidence>
<reference evidence="1 2" key="1">
    <citation type="submission" date="2016-11" db="EMBL/GenBank/DDBJ databases">
        <authorList>
            <person name="Jaros S."/>
            <person name="Januszkiewicz K."/>
            <person name="Wedrychowicz H."/>
        </authorList>
    </citation>
    <scope>NUCLEOTIDE SEQUENCE [LARGE SCALE GENOMIC DNA]</scope>
</reference>
<evidence type="ECO:0000313" key="2">
    <source>
        <dbReference type="Proteomes" id="UP000249464"/>
    </source>
</evidence>
<organism evidence="1 2">
    <name type="scientific">Microbotryum silenes-dioicae</name>
    <dbReference type="NCBI Taxonomy" id="796604"/>
    <lineage>
        <taxon>Eukaryota</taxon>
        <taxon>Fungi</taxon>
        <taxon>Dikarya</taxon>
        <taxon>Basidiomycota</taxon>
        <taxon>Pucciniomycotina</taxon>
        <taxon>Microbotryomycetes</taxon>
        <taxon>Microbotryales</taxon>
        <taxon>Microbotryaceae</taxon>
        <taxon>Microbotryum</taxon>
    </lineage>
</organism>
<keyword evidence="2" id="KW-1185">Reference proteome</keyword>
<dbReference type="EMBL" id="FQNC01000041">
    <property type="protein sequence ID" value="SGY33128.1"/>
    <property type="molecule type" value="Genomic_DNA"/>
</dbReference>
<proteinExistence type="predicted"/>
<name>A0A2X0LYU5_9BASI</name>
<gene>
    <name evidence="1" type="primary">BQ5605_C002g01453</name>
    <name evidence="1" type="ORF">BQ5605_C002G01453</name>
</gene>
<accession>A0A2X0LYU5</accession>
<sequence length="79" mass="8601">MTIAHAHKLLDQELLTVPEALLGQHQDVRQALVSLVGTVDGESEHTVAAGSTLHPPMNTFSLSLHDCPRFVTLGTDQFR</sequence>